<gene>
    <name evidence="6" type="ORF">CCMP2556_LOCUS54681</name>
</gene>
<dbReference type="SMART" id="SM00239">
    <property type="entry name" value="C2"/>
    <property type="match status" value="1"/>
</dbReference>
<dbReference type="InterPro" id="IPR032675">
    <property type="entry name" value="LRR_dom_sf"/>
</dbReference>
<feature type="transmembrane region" description="Helical" evidence="4">
    <location>
        <begin position="797"/>
        <end position="818"/>
    </location>
</feature>
<organism evidence="6 7">
    <name type="scientific">Durusdinium trenchii</name>
    <dbReference type="NCBI Taxonomy" id="1381693"/>
    <lineage>
        <taxon>Eukaryota</taxon>
        <taxon>Sar</taxon>
        <taxon>Alveolata</taxon>
        <taxon>Dinophyceae</taxon>
        <taxon>Suessiales</taxon>
        <taxon>Symbiodiniaceae</taxon>
        <taxon>Durusdinium</taxon>
    </lineage>
</organism>
<dbReference type="SUPFAM" id="SSF49562">
    <property type="entry name" value="C2 domain (Calcium/lipid-binding domain, CaLB)"/>
    <property type="match status" value="1"/>
</dbReference>
<dbReference type="InterPro" id="IPR003591">
    <property type="entry name" value="Leu-rich_rpt_typical-subtyp"/>
</dbReference>
<feature type="domain" description="C2" evidence="5">
    <location>
        <begin position="1565"/>
        <end position="1705"/>
    </location>
</feature>
<dbReference type="InterPro" id="IPR000008">
    <property type="entry name" value="C2_dom"/>
</dbReference>
<dbReference type="Gene3D" id="3.80.10.10">
    <property type="entry name" value="Ribonuclease Inhibitor"/>
    <property type="match status" value="3"/>
</dbReference>
<protein>
    <recommendedName>
        <fullName evidence="5">C2 domain-containing protein</fullName>
    </recommendedName>
</protein>
<name>A0ABP0SY71_9DINO</name>
<feature type="transmembrane region" description="Helical" evidence="4">
    <location>
        <begin position="582"/>
        <end position="599"/>
    </location>
</feature>
<reference evidence="6 7" key="1">
    <citation type="submission" date="2024-02" db="EMBL/GenBank/DDBJ databases">
        <authorList>
            <person name="Chen Y."/>
            <person name="Shah S."/>
            <person name="Dougan E. K."/>
            <person name="Thang M."/>
            <person name="Chan C."/>
        </authorList>
    </citation>
    <scope>NUCLEOTIDE SEQUENCE [LARGE SCALE GENOMIC DNA]</scope>
</reference>
<dbReference type="SMART" id="SM00369">
    <property type="entry name" value="LRR_TYP"/>
    <property type="match status" value="5"/>
</dbReference>
<evidence type="ECO:0000256" key="4">
    <source>
        <dbReference type="SAM" id="Phobius"/>
    </source>
</evidence>
<keyword evidence="4" id="KW-0472">Membrane</keyword>
<dbReference type="InterPro" id="IPR001611">
    <property type="entry name" value="Leu-rich_rpt"/>
</dbReference>
<dbReference type="Pfam" id="PF23598">
    <property type="entry name" value="LRR_14"/>
    <property type="match status" value="1"/>
</dbReference>
<dbReference type="PROSITE" id="PS50004">
    <property type="entry name" value="C2"/>
    <property type="match status" value="1"/>
</dbReference>
<dbReference type="EMBL" id="CAXAMN010028661">
    <property type="protein sequence ID" value="CAK9117336.1"/>
    <property type="molecule type" value="Genomic_DNA"/>
</dbReference>
<feature type="transmembrane region" description="Helical" evidence="4">
    <location>
        <begin position="670"/>
        <end position="690"/>
    </location>
</feature>
<keyword evidence="4" id="KW-1133">Transmembrane helix</keyword>
<sequence>MTAVSIEHDPPVNSDTLLYKILVELGLPRDQAEAVARMPCSAKRFYCDDQGELTEITLQHLDLRGRIPKELGALRFLRQLNLQVNQLKGQIPKQLGQLKFLEVLGLASNQLDGRIPEELGLLENLEWLQLEHNQLNGPIPRELSQLHSLRGLHLHQNQLAGSIPKELGHLTTLEELHLSQNQLTGQIPTELGQLQGLSVLDLAENQLQGSIPKELGQLQKLRSLFVYKNSLEGLPTELGQLRNLISLHLAQNQIRGHIPKELGQLRLLKKLDLSENALSGEIPQELSQLDLRILDLSRNQLSGGIAFLWNTICSLTVFDISHNALSGELNMEVSETGQSCQKLRHMDLSHNKFRGSLSKLVDIFCKLSPIGGSLQELRLNHNELIGEIPQCLMQFRHLTLLALNNNRLQGSLPEVHAPELVVLALHKNELSGKLPSSFHTLRHLGVLTLHENSIGGSISDIRLNVTCMDNSKFALGQMGCGEISLTTRGNPWFNFTENELRQIRSNCPTLTGCPRHGTANLTLHRNRFSCAVPERVDNVTVTGLVVMGNMLGSGYELASSWILPEEKQSFLYYSHEVWQSNWHVLCGFLLLLLLAAVCRPRQRLQKTLRSLEVSTTAPVASANFGLLKTAQATLLLATPLLFIYLCSESYYDCSPPLWQTTSANLQAEPLADFCVIACWCAMLVLFRTIIASMPASRRVQSERYGSMGGFTWAYLFLRARRFLVWLLWFGVVTVFSLPSVLYAFANSLPAHNTSGINDAMLNFIHRTAPVLTVLIDMVLVVRISTKYSRLTGIKADRLVMTFRLFAAWLLPLLITVILDENCISGWKWTWTVCQAESAQHRIFDWTIYNEEILNTQRDICNLSETWWSDGRCSRAIVGNLTPFLLKKLLTRSFLQPLILLSLWRLSRLEDRRDGSKGRHLRFLGGPKGHPLQLLGVGRRTSGSLVPLQQMPFLTTLMELLMFWTPFVPLLSLGVLSASTVNMLIFDLGVWHFRVQLPDDEVNRAAGLSGSYLSFAQIAGSSLQLWHAFSSNMHGRYMLLTFNVLVINPWAKCFLPLERARKLFWEPLSRVQEMVIEIPQAGEAQGTTERPAEWVDRRSLKMRQKVVVMMMEEEASEVFAEWWGSCWRKSAEENRRRTIPGRLKKGDDEGDEEVLQVAKTRKINKEQFKKEVSDRTTPPSRGDTEQERDHWSRPRRWQVRLWQVRVENMTDEAILVFGNFIFGGTKEEFLVRAGGKEPSIWVAGDEGVILRTPVVHDVPGDGEDTECDFDVSFEWHGSYLDLERQNLRLEIWNWARWRINKFDCFCEEPLLSFAKGPIQNEMECNKVDKFGKKQSRVKVAFKLFFQEIYDFELSMPVWRASAVPTCKRLLERLRDNIEEEDEELTGGGARGTLGRSTRQTGAKQTQALPRTLSLASDESIHQTIHVQTPALRAHGTRSCYLVSNKSGNNGGGVLWDSWTRKKFRGYFRGTCSDLGNASLEVNLMSFEKPRELQELVTQLGGGRPGGSRYHVILANAEIPLRGVLEHGEVKATLRPAPWFYGLEEGGKVHRQRCGLLQGHVAVDHRPRYQQTDDVSDELDLRKRYLFVKVIKVDRVVTPDTRPTDEIDTFVEVTFDGVAKRTRICQDDVSPSFNDDLVFELSLAKTSSKNERQDDNEATWEELERKGPVFIDLWTIGSKSNEHLGSVEAFLQDILVDEVGQPQKEVTRTARDARLKRQENFSVRAFRGQRRLKFTWGLGQESNIFYEMWFLPDLDPMAVLKALPAEVPLPKALAEKFEEKQMIWDEVADELNGIHENMEQIEQDELRRTGRQFQCTAASIWPVQSAQEHFLPRFCDVLRPPHGVDCATAINHYVGCFPYMVAPRSALRTSSVRCARARFWSMPCCTAASCLGFPSRPTCAVGRT</sequence>
<accession>A0ABP0SY71</accession>
<dbReference type="PANTHER" id="PTHR46662:SF89">
    <property type="entry name" value="MDIS1-INTERACTING RECEPTOR LIKE KINASE 2-LIKE"/>
    <property type="match status" value="1"/>
</dbReference>
<dbReference type="Pfam" id="PF00168">
    <property type="entry name" value="C2"/>
    <property type="match status" value="1"/>
</dbReference>
<feature type="transmembrane region" description="Helical" evidence="4">
    <location>
        <begin position="764"/>
        <end position="785"/>
    </location>
</feature>
<dbReference type="InterPro" id="IPR035892">
    <property type="entry name" value="C2_domain_sf"/>
</dbReference>
<evidence type="ECO:0000259" key="5">
    <source>
        <dbReference type="PROSITE" id="PS50004"/>
    </source>
</evidence>
<keyword evidence="1" id="KW-0433">Leucine-rich repeat</keyword>
<evidence type="ECO:0000256" key="2">
    <source>
        <dbReference type="ARBA" id="ARBA00022737"/>
    </source>
</evidence>
<evidence type="ECO:0000313" key="7">
    <source>
        <dbReference type="Proteomes" id="UP001642484"/>
    </source>
</evidence>
<keyword evidence="2" id="KW-0677">Repeat</keyword>
<feature type="transmembrane region" description="Helical" evidence="4">
    <location>
        <begin position="632"/>
        <end position="650"/>
    </location>
</feature>
<proteinExistence type="predicted"/>
<evidence type="ECO:0000256" key="1">
    <source>
        <dbReference type="ARBA" id="ARBA00022614"/>
    </source>
</evidence>
<keyword evidence="7" id="KW-1185">Reference proteome</keyword>
<feature type="region of interest" description="Disordered" evidence="3">
    <location>
        <begin position="1165"/>
        <end position="1188"/>
    </location>
</feature>
<dbReference type="Gene3D" id="2.60.40.150">
    <property type="entry name" value="C2 domain"/>
    <property type="match status" value="1"/>
</dbReference>
<dbReference type="Pfam" id="PF00560">
    <property type="entry name" value="LRR_1"/>
    <property type="match status" value="3"/>
</dbReference>
<dbReference type="SUPFAM" id="SSF52058">
    <property type="entry name" value="L domain-like"/>
    <property type="match status" value="2"/>
</dbReference>
<dbReference type="Proteomes" id="UP001642484">
    <property type="component" value="Unassembled WGS sequence"/>
</dbReference>
<comment type="caution">
    <text evidence="6">The sequence shown here is derived from an EMBL/GenBank/DDBJ whole genome shotgun (WGS) entry which is preliminary data.</text>
</comment>
<keyword evidence="4" id="KW-0812">Transmembrane</keyword>
<dbReference type="InterPro" id="IPR055414">
    <property type="entry name" value="LRR_R13L4/SHOC2-like"/>
</dbReference>
<feature type="transmembrane region" description="Helical" evidence="4">
    <location>
        <begin position="722"/>
        <end position="744"/>
    </location>
</feature>
<feature type="region of interest" description="Disordered" evidence="3">
    <location>
        <begin position="1380"/>
        <end position="1405"/>
    </location>
</feature>
<evidence type="ECO:0000313" key="6">
    <source>
        <dbReference type="EMBL" id="CAK9117336.1"/>
    </source>
</evidence>
<dbReference type="PANTHER" id="PTHR46662">
    <property type="entry name" value="DI-GLUCOSE BINDING PROTEIN WITH LEUCINE-RICH REPEAT DOMAIN-CONTAINING PROTEIN"/>
    <property type="match status" value="1"/>
</dbReference>
<evidence type="ECO:0000256" key="3">
    <source>
        <dbReference type="SAM" id="MobiDB-lite"/>
    </source>
</evidence>